<dbReference type="Proteomes" id="UP000054721">
    <property type="component" value="Unassembled WGS sequence"/>
</dbReference>
<evidence type="ECO:0000313" key="1">
    <source>
        <dbReference type="EMBL" id="KRZ57881.1"/>
    </source>
</evidence>
<dbReference type="AlphaFoldDB" id="A0A0V1LEE5"/>
<gene>
    <name evidence="1" type="ORF">T02_5817</name>
</gene>
<keyword evidence="2" id="KW-1185">Reference proteome</keyword>
<protein>
    <submittedName>
        <fullName evidence="1">Uncharacterized protein</fullName>
    </submittedName>
</protein>
<name>A0A0V1LEE5_9BILA</name>
<proteinExistence type="predicted"/>
<organism evidence="1 2">
    <name type="scientific">Trichinella nativa</name>
    <dbReference type="NCBI Taxonomy" id="6335"/>
    <lineage>
        <taxon>Eukaryota</taxon>
        <taxon>Metazoa</taxon>
        <taxon>Ecdysozoa</taxon>
        <taxon>Nematoda</taxon>
        <taxon>Enoplea</taxon>
        <taxon>Dorylaimia</taxon>
        <taxon>Trichinellida</taxon>
        <taxon>Trichinellidae</taxon>
        <taxon>Trichinella</taxon>
    </lineage>
</organism>
<accession>A0A0V1LEE5</accession>
<evidence type="ECO:0000313" key="2">
    <source>
        <dbReference type="Proteomes" id="UP000054721"/>
    </source>
</evidence>
<sequence>MFLSTNEDSEESYPECFLTSSCEYVVLYMNISQFQKMSLSMLFDAIKYMRGSFMSTEPEDSEPLTQNHFLHTRRQLTIFT</sequence>
<reference evidence="1 2" key="1">
    <citation type="submission" date="2015-05" db="EMBL/GenBank/DDBJ databases">
        <title>Evolution of Trichinella species and genotypes.</title>
        <authorList>
            <person name="Korhonen P.K."/>
            <person name="Edoardo P."/>
            <person name="Giuseppe L.R."/>
            <person name="Gasser R.B."/>
        </authorList>
    </citation>
    <scope>NUCLEOTIDE SEQUENCE [LARGE SCALE GENOMIC DNA]</scope>
    <source>
        <strain evidence="1">ISS10</strain>
    </source>
</reference>
<dbReference type="EMBL" id="JYDW01000067">
    <property type="protein sequence ID" value="KRZ57881.1"/>
    <property type="molecule type" value="Genomic_DNA"/>
</dbReference>
<comment type="caution">
    <text evidence="1">The sequence shown here is derived from an EMBL/GenBank/DDBJ whole genome shotgun (WGS) entry which is preliminary data.</text>
</comment>